<feature type="region of interest" description="Disordered" evidence="1">
    <location>
        <begin position="1"/>
        <end position="30"/>
    </location>
</feature>
<feature type="region of interest" description="Disordered" evidence="1">
    <location>
        <begin position="45"/>
        <end position="67"/>
    </location>
</feature>
<dbReference type="EMBL" id="OW240916">
    <property type="protein sequence ID" value="CAH2294234.1"/>
    <property type="molecule type" value="Genomic_DNA"/>
</dbReference>
<dbReference type="Proteomes" id="UP001295444">
    <property type="component" value="Chromosome 05"/>
</dbReference>
<accession>A0AAD1S7H2</accession>
<keyword evidence="3" id="KW-1185">Reference proteome</keyword>
<gene>
    <name evidence="2" type="ORF">PECUL_23A048445</name>
</gene>
<feature type="compositionally biased region" description="Low complexity" evidence="1">
    <location>
        <begin position="113"/>
        <end position="125"/>
    </location>
</feature>
<sequence>MPFFQQTGTKHKRRPPKASHAAGPKITPHTSAAWWDLDWLTPDPLQTQAQRSEAMGKKSHKSQAAVSQDMQDIGLLLQRTPKPREQELTEPGAKDLKETGGVSDTIQEPPPTGLQTTQTPTSQGPATKLDIDNLFNRIQQLFATDIAAVRTEVQADLHRSTLTWRKTMQPITRKLQEVGISCRWSTPRSLTVYKNGTQLKATDLPSSSGHQ</sequence>
<dbReference type="AlphaFoldDB" id="A0AAD1S7H2"/>
<evidence type="ECO:0000313" key="3">
    <source>
        <dbReference type="Proteomes" id="UP001295444"/>
    </source>
</evidence>
<name>A0AAD1S7H2_PELCU</name>
<feature type="region of interest" description="Disordered" evidence="1">
    <location>
        <begin position="79"/>
        <end position="125"/>
    </location>
</feature>
<reference evidence="2" key="1">
    <citation type="submission" date="2022-03" db="EMBL/GenBank/DDBJ databases">
        <authorList>
            <person name="Alioto T."/>
            <person name="Alioto T."/>
            <person name="Gomez Garrido J."/>
        </authorList>
    </citation>
    <scope>NUCLEOTIDE SEQUENCE</scope>
</reference>
<feature type="compositionally biased region" description="Basic and acidic residues" evidence="1">
    <location>
        <begin position="82"/>
        <end position="98"/>
    </location>
</feature>
<protein>
    <submittedName>
        <fullName evidence="2">Uncharacterized protein</fullName>
    </submittedName>
</protein>
<proteinExistence type="predicted"/>
<evidence type="ECO:0000313" key="2">
    <source>
        <dbReference type="EMBL" id="CAH2294234.1"/>
    </source>
</evidence>
<organism evidence="2 3">
    <name type="scientific">Pelobates cultripes</name>
    <name type="common">Western spadefoot toad</name>
    <dbReference type="NCBI Taxonomy" id="61616"/>
    <lineage>
        <taxon>Eukaryota</taxon>
        <taxon>Metazoa</taxon>
        <taxon>Chordata</taxon>
        <taxon>Craniata</taxon>
        <taxon>Vertebrata</taxon>
        <taxon>Euteleostomi</taxon>
        <taxon>Amphibia</taxon>
        <taxon>Batrachia</taxon>
        <taxon>Anura</taxon>
        <taxon>Pelobatoidea</taxon>
        <taxon>Pelobatidae</taxon>
        <taxon>Pelobates</taxon>
    </lineage>
</organism>
<evidence type="ECO:0000256" key="1">
    <source>
        <dbReference type="SAM" id="MobiDB-lite"/>
    </source>
</evidence>